<keyword evidence="2" id="KW-1185">Reference proteome</keyword>
<dbReference type="EMBL" id="JAMQOL010000012">
    <property type="protein sequence ID" value="MCM4078039.1"/>
    <property type="molecule type" value="Genomic_DNA"/>
</dbReference>
<sequence length="107" mass="11608">MPARPDSTASPFAGELFRALADEGRLTLTAGQADAAIAGLELTLSEVRARLRILRSRDQTSPGRTGELSDDVVDAVFADQLAPGRMELAMVEIPKYIEALRRARRSL</sequence>
<dbReference type="RefSeq" id="WP_251797887.1">
    <property type="nucleotide sequence ID" value="NZ_JAMQOL010000012.1"/>
</dbReference>
<dbReference type="Proteomes" id="UP001523216">
    <property type="component" value="Unassembled WGS sequence"/>
</dbReference>
<reference evidence="1 2" key="1">
    <citation type="submission" date="2022-06" db="EMBL/GenBank/DDBJ databases">
        <title>Actinoplanes abujensis sp. nov., isolated from Nigerian arid soil.</title>
        <authorList>
            <person name="Ding P."/>
        </authorList>
    </citation>
    <scope>NUCLEOTIDE SEQUENCE [LARGE SCALE GENOMIC DNA]</scope>
    <source>
        <strain evidence="2">TRM88002</strain>
    </source>
</reference>
<protein>
    <submittedName>
        <fullName evidence="1">Uncharacterized protein</fullName>
    </submittedName>
</protein>
<organism evidence="1 2">
    <name type="scientific">Paractinoplanes hotanensis</name>
    <dbReference type="NCBI Taxonomy" id="2906497"/>
    <lineage>
        <taxon>Bacteria</taxon>
        <taxon>Bacillati</taxon>
        <taxon>Actinomycetota</taxon>
        <taxon>Actinomycetes</taxon>
        <taxon>Micromonosporales</taxon>
        <taxon>Micromonosporaceae</taxon>
        <taxon>Paractinoplanes</taxon>
    </lineage>
</organism>
<gene>
    <name evidence="1" type="ORF">LXN57_10715</name>
</gene>
<evidence type="ECO:0000313" key="2">
    <source>
        <dbReference type="Proteomes" id="UP001523216"/>
    </source>
</evidence>
<comment type="caution">
    <text evidence="1">The sequence shown here is derived from an EMBL/GenBank/DDBJ whole genome shotgun (WGS) entry which is preliminary data.</text>
</comment>
<accession>A0ABT0XW91</accession>
<name>A0ABT0XW91_9ACTN</name>
<evidence type="ECO:0000313" key="1">
    <source>
        <dbReference type="EMBL" id="MCM4078039.1"/>
    </source>
</evidence>
<proteinExistence type="predicted"/>